<reference evidence="3" key="2">
    <citation type="submission" date="2025-09" db="UniProtKB">
        <authorList>
            <consortium name="Ensembl"/>
        </authorList>
    </citation>
    <scope>IDENTIFICATION</scope>
</reference>
<dbReference type="Ensembl" id="ENSMMOT00000014158.1">
    <property type="protein sequence ID" value="ENSMMOP00000013932.1"/>
    <property type="gene ID" value="ENSMMOG00000010674.1"/>
</dbReference>
<evidence type="ECO:0000256" key="2">
    <source>
        <dbReference type="SAM" id="Phobius"/>
    </source>
</evidence>
<evidence type="ECO:0000313" key="4">
    <source>
        <dbReference type="Proteomes" id="UP000261620"/>
    </source>
</evidence>
<keyword evidence="2" id="KW-0472">Membrane</keyword>
<keyword evidence="2" id="KW-0812">Transmembrane</keyword>
<reference evidence="3" key="1">
    <citation type="submission" date="2025-08" db="UniProtKB">
        <authorList>
            <consortium name="Ensembl"/>
        </authorList>
    </citation>
    <scope>IDENTIFICATION</scope>
</reference>
<sequence>SSISGSCSRVRGKWSGRLSPDTEHRHRLHVFILHVYIIILHLCIFILHVYIFILSFSLHTAVGVYEEKTVCKRMNLLCSHLFTTDVKTLHFLVTPCSF</sequence>
<accession>A0A3Q3WNC7</accession>
<evidence type="ECO:0000256" key="1">
    <source>
        <dbReference type="SAM" id="MobiDB-lite"/>
    </source>
</evidence>
<dbReference type="AlphaFoldDB" id="A0A3Q3WNC7"/>
<feature type="region of interest" description="Disordered" evidence="1">
    <location>
        <begin position="1"/>
        <end position="20"/>
    </location>
</feature>
<proteinExistence type="predicted"/>
<protein>
    <submittedName>
        <fullName evidence="3">Uncharacterized protein</fullName>
    </submittedName>
</protein>
<name>A0A3Q3WNC7_MOLML</name>
<evidence type="ECO:0000313" key="3">
    <source>
        <dbReference type="Ensembl" id="ENSMMOP00000013932.1"/>
    </source>
</evidence>
<keyword evidence="4" id="KW-1185">Reference proteome</keyword>
<organism evidence="3 4">
    <name type="scientific">Mola mola</name>
    <name type="common">Ocean sunfish</name>
    <name type="synonym">Tetraodon mola</name>
    <dbReference type="NCBI Taxonomy" id="94237"/>
    <lineage>
        <taxon>Eukaryota</taxon>
        <taxon>Metazoa</taxon>
        <taxon>Chordata</taxon>
        <taxon>Craniata</taxon>
        <taxon>Vertebrata</taxon>
        <taxon>Euteleostomi</taxon>
        <taxon>Actinopterygii</taxon>
        <taxon>Neopterygii</taxon>
        <taxon>Teleostei</taxon>
        <taxon>Neoteleostei</taxon>
        <taxon>Acanthomorphata</taxon>
        <taxon>Eupercaria</taxon>
        <taxon>Tetraodontiformes</taxon>
        <taxon>Molidae</taxon>
        <taxon>Mola</taxon>
    </lineage>
</organism>
<dbReference type="Proteomes" id="UP000261620">
    <property type="component" value="Unplaced"/>
</dbReference>
<keyword evidence="2" id="KW-1133">Transmembrane helix</keyword>
<feature type="transmembrane region" description="Helical" evidence="2">
    <location>
        <begin position="28"/>
        <end position="53"/>
    </location>
</feature>